<dbReference type="PROSITE" id="PS51257">
    <property type="entry name" value="PROKAR_LIPOPROTEIN"/>
    <property type="match status" value="1"/>
</dbReference>
<sequence>MPRLRPVCGAVASVATSVACLCALVPSSTQAQVASALIHEGDPLGGGGETISSLSNSAVNHADGYAVTLNTDLAGTATSYVWGSADGGAGGALFMEGAYGQYIQTSFESFFGISNAGEVSYSPSCTDTVSGSTGLDGVWLDATPVAVEEGVYPNDTNRFWSFGSRPGVTADGVPYWVGGVTDTPGGSTVDRGLFYGLGATPLLFSGDMLSGLPVPITNFSFDYRFSPMGTHYVAEVTLNASSSVDTAIGIDGAVAEVDGQPIREGVVVPVAAGGDGTETWSGFDYVGITEDGDWMLTGNTSGGSSSTDEFYARNGVFVFREGDVVDGQTLTGAIEGGYLNADGDYALVWDIVGESAALEALIVNDQVVLVENDEVDWDGDGLVDAGTRLTDFTGISTLTLGDRFGDEVDAYFTADIEVPIVLARQTGWRSAAEAMPDRSGSDDPLSVEVSDALGLEATFGVEDTASPADGGGPATGTVVLEGLFRVTVPIAPSSVEDLAASVDRGSVRAVPSVLRDGQQINLEYAVPVAGHVSVDVYSSDGRLQRSLVDGIMPAGTSAIGWDGRSDRGLSLPAGVYLVRVRSEAGSASSRVVIVE</sequence>
<evidence type="ECO:0000256" key="1">
    <source>
        <dbReference type="SAM" id="SignalP"/>
    </source>
</evidence>
<accession>A0A956SFP0</accession>
<feature type="chain" id="PRO_5037192596" description="FlgD/Vpr Ig-like domain-containing protein" evidence="1">
    <location>
        <begin position="32"/>
        <end position="595"/>
    </location>
</feature>
<evidence type="ECO:0000313" key="3">
    <source>
        <dbReference type="EMBL" id="MCA9757714.1"/>
    </source>
</evidence>
<organism evidence="3 4">
    <name type="scientific">Eiseniibacteriota bacterium</name>
    <dbReference type="NCBI Taxonomy" id="2212470"/>
    <lineage>
        <taxon>Bacteria</taxon>
        <taxon>Candidatus Eiseniibacteriota</taxon>
    </lineage>
</organism>
<reference evidence="3" key="1">
    <citation type="submission" date="2020-04" db="EMBL/GenBank/DDBJ databases">
        <authorList>
            <person name="Zhang T."/>
        </authorList>
    </citation>
    <scope>NUCLEOTIDE SEQUENCE</scope>
    <source>
        <strain evidence="3">HKST-UBA02</strain>
    </source>
</reference>
<dbReference type="EMBL" id="JAGQHS010000115">
    <property type="protein sequence ID" value="MCA9757714.1"/>
    <property type="molecule type" value="Genomic_DNA"/>
</dbReference>
<reference evidence="3" key="2">
    <citation type="journal article" date="2021" name="Microbiome">
        <title>Successional dynamics and alternative stable states in a saline activated sludge microbial community over 9 years.</title>
        <authorList>
            <person name="Wang Y."/>
            <person name="Ye J."/>
            <person name="Ju F."/>
            <person name="Liu L."/>
            <person name="Boyd J.A."/>
            <person name="Deng Y."/>
            <person name="Parks D.H."/>
            <person name="Jiang X."/>
            <person name="Yin X."/>
            <person name="Woodcroft B.J."/>
            <person name="Tyson G.W."/>
            <person name="Hugenholtz P."/>
            <person name="Polz M.F."/>
            <person name="Zhang T."/>
        </authorList>
    </citation>
    <scope>NUCLEOTIDE SEQUENCE</scope>
    <source>
        <strain evidence="3">HKST-UBA02</strain>
    </source>
</reference>
<gene>
    <name evidence="3" type="ORF">KDA27_18075</name>
</gene>
<feature type="domain" description="FlgD/Vpr Ig-like" evidence="2">
    <location>
        <begin position="517"/>
        <end position="584"/>
    </location>
</feature>
<name>A0A956SFP0_UNCEI</name>
<dbReference type="Gene3D" id="2.60.40.4070">
    <property type="match status" value="1"/>
</dbReference>
<evidence type="ECO:0000259" key="2">
    <source>
        <dbReference type="Pfam" id="PF13860"/>
    </source>
</evidence>
<protein>
    <recommendedName>
        <fullName evidence="2">FlgD/Vpr Ig-like domain-containing protein</fullName>
    </recommendedName>
</protein>
<dbReference type="InterPro" id="IPR025965">
    <property type="entry name" value="FlgD/Vpr_Ig-like"/>
</dbReference>
<dbReference type="AlphaFoldDB" id="A0A956SFP0"/>
<dbReference type="Pfam" id="PF13860">
    <property type="entry name" value="FlgD_ig"/>
    <property type="match status" value="1"/>
</dbReference>
<feature type="signal peptide" evidence="1">
    <location>
        <begin position="1"/>
        <end position="31"/>
    </location>
</feature>
<dbReference type="Proteomes" id="UP000739538">
    <property type="component" value="Unassembled WGS sequence"/>
</dbReference>
<evidence type="ECO:0000313" key="4">
    <source>
        <dbReference type="Proteomes" id="UP000739538"/>
    </source>
</evidence>
<comment type="caution">
    <text evidence="3">The sequence shown here is derived from an EMBL/GenBank/DDBJ whole genome shotgun (WGS) entry which is preliminary data.</text>
</comment>
<keyword evidence="1" id="KW-0732">Signal</keyword>
<proteinExistence type="predicted"/>